<comment type="caution">
    <text evidence="3">The sequence shown here is derived from an EMBL/GenBank/DDBJ whole genome shotgun (WGS) entry which is preliminary data.</text>
</comment>
<dbReference type="PANTHER" id="PTHR48085">
    <property type="entry name" value="CADMIUM/ZINC-TRANSPORTING ATPASE HMA2-RELATED"/>
    <property type="match status" value="1"/>
</dbReference>
<keyword evidence="4" id="KW-1185">Reference proteome</keyword>
<protein>
    <submittedName>
        <fullName evidence="3">Cadmium/zinc-transporting ATPase HMA2-like</fullName>
    </submittedName>
</protein>
<accession>A0A392PK34</accession>
<evidence type="ECO:0000313" key="3">
    <source>
        <dbReference type="EMBL" id="MCI12443.1"/>
    </source>
</evidence>
<name>A0A392PK34_9FABA</name>
<comment type="similarity">
    <text evidence="1">Belongs to the cation transport ATPase (P-type) (TC 3.A.3) family. Type IB subfamily.</text>
</comment>
<feature type="transmembrane region" description="Helical" evidence="2">
    <location>
        <begin position="65"/>
        <end position="86"/>
    </location>
</feature>
<dbReference type="PANTHER" id="PTHR48085:SF3">
    <property type="entry name" value="INACTIVE CADMIUM_ZINC-TRANSPORTING ATPASE HMA3"/>
    <property type="match status" value="1"/>
</dbReference>
<keyword evidence="2" id="KW-0472">Membrane</keyword>
<dbReference type="Proteomes" id="UP000265520">
    <property type="component" value="Unassembled WGS sequence"/>
</dbReference>
<evidence type="ECO:0000256" key="2">
    <source>
        <dbReference type="SAM" id="Phobius"/>
    </source>
</evidence>
<evidence type="ECO:0000313" key="4">
    <source>
        <dbReference type="Proteomes" id="UP000265520"/>
    </source>
</evidence>
<dbReference type="GO" id="GO:0022857">
    <property type="term" value="F:transmembrane transporter activity"/>
    <property type="evidence" value="ECO:0007669"/>
    <property type="project" value="TreeGrafter"/>
</dbReference>
<dbReference type="InterPro" id="IPR051014">
    <property type="entry name" value="Cation_Transport_ATPase_IB"/>
</dbReference>
<sequence length="89" mass="9698">DALNTARLEASFRPQGETNNEKKWPDLLTMACGLLLALSFLKYIYPPLGWLALGSVAIGFPKVLLRAIASIRALTLNINILVILAGNTF</sequence>
<feature type="non-terminal residue" evidence="3">
    <location>
        <position position="1"/>
    </location>
</feature>
<keyword evidence="2" id="KW-0812">Transmembrane</keyword>
<reference evidence="3 4" key="1">
    <citation type="journal article" date="2018" name="Front. Plant Sci.">
        <title>Red Clover (Trifolium pratense) and Zigzag Clover (T. medium) - A Picture of Genomic Similarities and Differences.</title>
        <authorList>
            <person name="Dluhosova J."/>
            <person name="Istvanek J."/>
            <person name="Nedelnik J."/>
            <person name="Repkova J."/>
        </authorList>
    </citation>
    <scope>NUCLEOTIDE SEQUENCE [LARGE SCALE GENOMIC DNA]</scope>
    <source>
        <strain evidence="4">cv. 10/8</strain>
        <tissue evidence="3">Leaf</tissue>
    </source>
</reference>
<proteinExistence type="inferred from homology"/>
<dbReference type="GO" id="GO:0016020">
    <property type="term" value="C:membrane"/>
    <property type="evidence" value="ECO:0007669"/>
    <property type="project" value="TreeGrafter"/>
</dbReference>
<dbReference type="EMBL" id="LXQA010084203">
    <property type="protein sequence ID" value="MCI12443.1"/>
    <property type="molecule type" value="Genomic_DNA"/>
</dbReference>
<keyword evidence="2" id="KW-1133">Transmembrane helix</keyword>
<dbReference type="AlphaFoldDB" id="A0A392PK34"/>
<organism evidence="3 4">
    <name type="scientific">Trifolium medium</name>
    <dbReference type="NCBI Taxonomy" id="97028"/>
    <lineage>
        <taxon>Eukaryota</taxon>
        <taxon>Viridiplantae</taxon>
        <taxon>Streptophyta</taxon>
        <taxon>Embryophyta</taxon>
        <taxon>Tracheophyta</taxon>
        <taxon>Spermatophyta</taxon>
        <taxon>Magnoliopsida</taxon>
        <taxon>eudicotyledons</taxon>
        <taxon>Gunneridae</taxon>
        <taxon>Pentapetalae</taxon>
        <taxon>rosids</taxon>
        <taxon>fabids</taxon>
        <taxon>Fabales</taxon>
        <taxon>Fabaceae</taxon>
        <taxon>Papilionoideae</taxon>
        <taxon>50 kb inversion clade</taxon>
        <taxon>NPAAA clade</taxon>
        <taxon>Hologalegina</taxon>
        <taxon>IRL clade</taxon>
        <taxon>Trifolieae</taxon>
        <taxon>Trifolium</taxon>
    </lineage>
</organism>
<evidence type="ECO:0000256" key="1">
    <source>
        <dbReference type="ARBA" id="ARBA00006024"/>
    </source>
</evidence>
<feature type="transmembrane region" description="Helical" evidence="2">
    <location>
        <begin position="27"/>
        <end position="45"/>
    </location>
</feature>